<keyword evidence="3" id="KW-0808">Transferase</keyword>
<dbReference type="InterPro" id="IPR004147">
    <property type="entry name" value="ABC1_dom"/>
</dbReference>
<accession>S4VSR7</accession>
<dbReference type="SUPFAM" id="SSF56112">
    <property type="entry name" value="Protein kinase-like (PK-like)"/>
    <property type="match status" value="1"/>
</dbReference>
<dbReference type="Pfam" id="PF03109">
    <property type="entry name" value="ABC1"/>
    <property type="match status" value="1"/>
</dbReference>
<feature type="domain" description="ABC1 atypical kinase-like" evidence="2">
    <location>
        <begin position="145"/>
        <end position="338"/>
    </location>
</feature>
<name>S4VSR7_9VIRU</name>
<evidence type="ECO:0000256" key="1">
    <source>
        <dbReference type="ARBA" id="ARBA00009670"/>
    </source>
</evidence>
<evidence type="ECO:0000313" key="4">
    <source>
        <dbReference type="Proteomes" id="UP000201566"/>
    </source>
</evidence>
<dbReference type="KEGG" id="vg:16512793"/>
<gene>
    <name evidence="3" type="ORF">pdul_cds_401</name>
</gene>
<protein>
    <submittedName>
        <fullName evidence="3">Protein kinase</fullName>
    </submittedName>
</protein>
<sequence length="454" mass="47705">MWTRPETVTAWAVAQRSVDMACKVAVYVFALSVGLCGVSDAVAALGPLAIKLAQAATARPDLFLAAFIEALRPLQDRVPAEPIDDLPDGAVLLASGSVAQVYACGTGNEAWEGHVSDTGGPYDGDDDDGAGVFARRRSAGRGRPSLVVKVRRPTVLRRAAVDRVILVWFLHTRLGRALVARACRRALAADAIDHLVAIADDGLSRHVDLAAEASNAERMRALFAGDPSGTVFVPRTVAALSTSERLFMERVDGVPIARLPTAAARSAAARLLVEATCRMVFEHGLLHGDIHEGNVLCVRDPDPAASDVRVRIALLDMGVVHDIDAVQRRLIVLLLRTAIGAEAPDLLAACIYSAKAASTKTMSKTTPIRSASPRRSYARFVEGVAAAVAAGRHGSDLGAFVDGLASACADSGVAMDRDMIARVAPLVAADAIARTYMAPSLTVTACSLYGGLFS</sequence>
<comment type="similarity">
    <text evidence="1">Belongs to the protein kinase superfamily. ADCK protein kinase family.</text>
</comment>
<dbReference type="Proteomes" id="UP000201566">
    <property type="component" value="Segment"/>
</dbReference>
<proteinExistence type="inferred from homology"/>
<dbReference type="InterPro" id="IPR011009">
    <property type="entry name" value="Kinase-like_dom_sf"/>
</dbReference>
<keyword evidence="3" id="KW-0418">Kinase</keyword>
<dbReference type="PANTHER" id="PTHR10566:SF113">
    <property type="entry name" value="PROTEIN ACTIVITY OF BC1 COMPLEX KINASE 7, CHLOROPLASTIC"/>
    <property type="match status" value="1"/>
</dbReference>
<organism evidence="3 4">
    <name type="scientific">Pandoravirus dulcis</name>
    <dbReference type="NCBI Taxonomy" id="1349409"/>
    <lineage>
        <taxon>Viruses</taxon>
        <taxon>Pandoravirus</taxon>
    </lineage>
</organism>
<reference evidence="3 4" key="1">
    <citation type="journal article" date="2013" name="Science">
        <title>Pandoraviruses: amoeba viruses with genomes up to 2.5 Mb reaching that of parasitic eukaryotes.</title>
        <authorList>
            <person name="Philippe N."/>
            <person name="Legendre M."/>
            <person name="Doutre G."/>
            <person name="Coute Y."/>
            <person name="Poirot O."/>
            <person name="Lescot M."/>
            <person name="Arslan D."/>
            <person name="Seltzer V."/>
            <person name="Bertaux L."/>
            <person name="Bruley C."/>
            <person name="Garin J."/>
            <person name="Claverie J.M."/>
            <person name="Abergel C."/>
        </authorList>
    </citation>
    <scope>NUCLEOTIDE SEQUENCE [LARGE SCALE GENOMIC DNA]</scope>
    <source>
        <strain evidence="3">Melbourne</strain>
    </source>
</reference>
<dbReference type="GeneID" id="16512793"/>
<dbReference type="InterPro" id="IPR050154">
    <property type="entry name" value="UbiB_kinase"/>
</dbReference>
<evidence type="ECO:0000259" key="2">
    <source>
        <dbReference type="Pfam" id="PF03109"/>
    </source>
</evidence>
<dbReference type="GO" id="GO:0016301">
    <property type="term" value="F:kinase activity"/>
    <property type="evidence" value="ECO:0007669"/>
    <property type="project" value="UniProtKB-KW"/>
</dbReference>
<dbReference type="EMBL" id="KC977570">
    <property type="protein sequence ID" value="AGO82445.1"/>
    <property type="molecule type" value="Genomic_DNA"/>
</dbReference>
<dbReference type="RefSeq" id="YP_008319114.1">
    <property type="nucleotide sequence ID" value="NC_021858.1"/>
</dbReference>
<dbReference type="PANTHER" id="PTHR10566">
    <property type="entry name" value="CHAPERONE-ACTIVITY OF BC1 COMPLEX CABC1 -RELATED"/>
    <property type="match status" value="1"/>
</dbReference>
<evidence type="ECO:0000313" key="3">
    <source>
        <dbReference type="EMBL" id="AGO82445.1"/>
    </source>
</evidence>